<comment type="caution">
    <text evidence="2">The sequence shown here is derived from an EMBL/GenBank/DDBJ whole genome shotgun (WGS) entry which is preliminary data.</text>
</comment>
<evidence type="ECO:0000313" key="3">
    <source>
        <dbReference type="Proteomes" id="UP000886611"/>
    </source>
</evidence>
<feature type="region of interest" description="Disordered" evidence="1">
    <location>
        <begin position="226"/>
        <end position="278"/>
    </location>
</feature>
<evidence type="ECO:0000256" key="1">
    <source>
        <dbReference type="SAM" id="MobiDB-lite"/>
    </source>
</evidence>
<feature type="compositionally biased region" description="Polar residues" evidence="1">
    <location>
        <begin position="242"/>
        <end position="251"/>
    </location>
</feature>
<gene>
    <name evidence="2" type="primary">Plxnc1_0</name>
    <name evidence="2" type="ORF">GTO96_0021455</name>
</gene>
<dbReference type="InterPro" id="IPR036352">
    <property type="entry name" value="Semap_dom_sf"/>
</dbReference>
<dbReference type="SUPFAM" id="SSF101912">
    <property type="entry name" value="Sema domain"/>
    <property type="match status" value="1"/>
</dbReference>
<accession>A0A8X7X2K4</accession>
<dbReference type="Gene3D" id="2.130.10.10">
    <property type="entry name" value="YVTN repeat-like/Quinoprotein amine dehydrogenase"/>
    <property type="match status" value="1"/>
</dbReference>
<evidence type="ECO:0000313" key="2">
    <source>
        <dbReference type="EMBL" id="KAG2459784.1"/>
    </source>
</evidence>
<feature type="non-terminal residue" evidence="2">
    <location>
        <position position="278"/>
    </location>
</feature>
<proteinExistence type="predicted"/>
<protein>
    <submittedName>
        <fullName evidence="2">PLXC1 protein</fullName>
    </submittedName>
</protein>
<keyword evidence="3" id="KW-1185">Reference proteome</keyword>
<sequence length="278" mass="30846">MAQGLLTRVRRRVGIKSHREEGKKKREGDWKSPCYFDLKPIIVPLVHAYITAIAATTVHQWTILFIGTAQGKVLKISMDKDRKTSCLVFLYQFSNRGSVFYKMLIDPAQKLYVYAAAKNEFIDNRITPLNVVVDVWGSGPAGTPGSTRRGTIPLLDHENAATLVCVGVTGPEHRSSTLLGSVATARGYSEDQGALECSTSTTTGSAAREGSRYTQSAHVALLPHQEVPPEDRHGAPGAHYKSATSLHWMSQSREEEDRVWEERRRGGRSTGRVKERRD</sequence>
<name>A0A8X7X2K4_POLSE</name>
<feature type="non-terminal residue" evidence="2">
    <location>
        <position position="1"/>
    </location>
</feature>
<organism evidence="2 3">
    <name type="scientific">Polypterus senegalus</name>
    <name type="common">Senegal bichir</name>
    <dbReference type="NCBI Taxonomy" id="55291"/>
    <lineage>
        <taxon>Eukaryota</taxon>
        <taxon>Metazoa</taxon>
        <taxon>Chordata</taxon>
        <taxon>Craniata</taxon>
        <taxon>Vertebrata</taxon>
        <taxon>Euteleostomi</taxon>
        <taxon>Actinopterygii</taxon>
        <taxon>Polypteriformes</taxon>
        <taxon>Polypteridae</taxon>
        <taxon>Polypterus</taxon>
    </lineage>
</organism>
<dbReference type="InterPro" id="IPR015943">
    <property type="entry name" value="WD40/YVTN_repeat-like_dom_sf"/>
</dbReference>
<dbReference type="AlphaFoldDB" id="A0A8X7X2K4"/>
<dbReference type="Proteomes" id="UP000886611">
    <property type="component" value="Unassembled WGS sequence"/>
</dbReference>
<feature type="region of interest" description="Disordered" evidence="1">
    <location>
        <begin position="191"/>
        <end position="213"/>
    </location>
</feature>
<reference evidence="2 3" key="1">
    <citation type="journal article" date="2021" name="Cell">
        <title>Tracing the genetic footprints of vertebrate landing in non-teleost ray-finned fishes.</title>
        <authorList>
            <person name="Bi X."/>
            <person name="Wang K."/>
            <person name="Yang L."/>
            <person name="Pan H."/>
            <person name="Jiang H."/>
            <person name="Wei Q."/>
            <person name="Fang M."/>
            <person name="Yu H."/>
            <person name="Zhu C."/>
            <person name="Cai Y."/>
            <person name="He Y."/>
            <person name="Gan X."/>
            <person name="Zeng H."/>
            <person name="Yu D."/>
            <person name="Zhu Y."/>
            <person name="Jiang H."/>
            <person name="Qiu Q."/>
            <person name="Yang H."/>
            <person name="Zhang Y.E."/>
            <person name="Wang W."/>
            <person name="Zhu M."/>
            <person name="He S."/>
            <person name="Zhang G."/>
        </authorList>
    </citation>
    <scope>NUCLEOTIDE SEQUENCE [LARGE SCALE GENOMIC DNA]</scope>
    <source>
        <strain evidence="2">Bchr_013</strain>
    </source>
</reference>
<dbReference type="EMBL" id="JAATIS010005064">
    <property type="protein sequence ID" value="KAG2459784.1"/>
    <property type="molecule type" value="Genomic_DNA"/>
</dbReference>
<feature type="compositionally biased region" description="Basic and acidic residues" evidence="1">
    <location>
        <begin position="252"/>
        <end position="264"/>
    </location>
</feature>